<evidence type="ECO:0000256" key="1">
    <source>
        <dbReference type="ARBA" id="ARBA00022801"/>
    </source>
</evidence>
<dbReference type="SUPFAM" id="SSF53474">
    <property type="entry name" value="alpha/beta-Hydrolases"/>
    <property type="match status" value="1"/>
</dbReference>
<dbReference type="Proteomes" id="UP000193244">
    <property type="component" value="Unassembled WGS sequence"/>
</dbReference>
<evidence type="ECO:0000259" key="2">
    <source>
        <dbReference type="Pfam" id="PF07859"/>
    </source>
</evidence>
<keyword evidence="4" id="KW-1185">Reference proteome</keyword>
<dbReference type="OrthoDB" id="9803828at2"/>
<dbReference type="Pfam" id="PF07859">
    <property type="entry name" value="Abhydrolase_3"/>
    <property type="match status" value="1"/>
</dbReference>
<organism evidence="3 4">
    <name type="scientific">Agreia pratensis</name>
    <dbReference type="NCBI Taxonomy" id="150121"/>
    <lineage>
        <taxon>Bacteria</taxon>
        <taxon>Bacillati</taxon>
        <taxon>Actinomycetota</taxon>
        <taxon>Actinomycetes</taxon>
        <taxon>Micrococcales</taxon>
        <taxon>Microbacteriaceae</taxon>
        <taxon>Agreia</taxon>
    </lineage>
</organism>
<dbReference type="PANTHER" id="PTHR48081">
    <property type="entry name" value="AB HYDROLASE SUPERFAMILY PROTEIN C4A8.06C"/>
    <property type="match status" value="1"/>
</dbReference>
<dbReference type="Gene3D" id="3.40.50.1820">
    <property type="entry name" value="alpha/beta hydrolase"/>
    <property type="match status" value="1"/>
</dbReference>
<dbReference type="InterPro" id="IPR013094">
    <property type="entry name" value="AB_hydrolase_3"/>
</dbReference>
<sequence length="277" mass="29108">MTTPLITLDVPYGTGSDPMHLLDIYEDPDRTDDATRAAIILVHGGGWFRGDKAKEKTLASFLVEAGYLVFVPNYRLAPDHIFPAGREDVLAAAEWARASQHAFDRARVAFFGGSAGGNLVVEAAITTGCPAVSWSGIFDLAGIISATDATAAEPTTQDLDAMRSADINQTGRDDAFLRWVILQEVGGDRSALAAASTTPRVTETTGPVYLANSLAEFVPVSDAAALQNALSSAGVASTLQLVPGTHHAEGYLQQALHGSLAFLADALRRPDSKGSPS</sequence>
<dbReference type="InterPro" id="IPR050300">
    <property type="entry name" value="GDXG_lipolytic_enzyme"/>
</dbReference>
<protein>
    <submittedName>
        <fullName evidence="3">Acetyl esterase/lipase</fullName>
    </submittedName>
</protein>
<proteinExistence type="predicted"/>
<dbReference type="STRING" id="150121.SAMN06296010_0891"/>
<dbReference type="RefSeq" id="WP_085483260.1">
    <property type="nucleotide sequence ID" value="NZ_FXAY01000001.1"/>
</dbReference>
<feature type="domain" description="Alpha/beta hydrolase fold-3" evidence="2">
    <location>
        <begin position="40"/>
        <end position="248"/>
    </location>
</feature>
<evidence type="ECO:0000313" key="3">
    <source>
        <dbReference type="EMBL" id="SMG18801.1"/>
    </source>
</evidence>
<gene>
    <name evidence="3" type="ORF">SAMN06296010_0891</name>
</gene>
<accession>A0A1X7IUK8</accession>
<name>A0A1X7IUK8_9MICO</name>
<dbReference type="InterPro" id="IPR029058">
    <property type="entry name" value="AB_hydrolase_fold"/>
</dbReference>
<keyword evidence="1" id="KW-0378">Hydrolase</keyword>
<reference evidence="4" key="1">
    <citation type="submission" date="2017-04" db="EMBL/GenBank/DDBJ databases">
        <authorList>
            <person name="Varghese N."/>
            <person name="Submissions S."/>
        </authorList>
    </citation>
    <scope>NUCLEOTIDE SEQUENCE [LARGE SCALE GENOMIC DNA]</scope>
    <source>
        <strain evidence="4">VKM Ac-2510</strain>
    </source>
</reference>
<evidence type="ECO:0000313" key="4">
    <source>
        <dbReference type="Proteomes" id="UP000193244"/>
    </source>
</evidence>
<dbReference type="AlphaFoldDB" id="A0A1X7IUK8"/>
<dbReference type="GO" id="GO:0016787">
    <property type="term" value="F:hydrolase activity"/>
    <property type="evidence" value="ECO:0007669"/>
    <property type="project" value="UniProtKB-KW"/>
</dbReference>
<dbReference type="EMBL" id="FXAY01000001">
    <property type="protein sequence ID" value="SMG18801.1"/>
    <property type="molecule type" value="Genomic_DNA"/>
</dbReference>